<sequence>MYLIELAKRGEIVPNELPIHLIPPSFREHAPLVNNRSIPTNQGVSVSTPQLAEATSMEIKEALEGDNEEMKQLAESIQTMLIDRTKIEENVLQLETDMDAKNSRIKNLQIELQTLESTVKQLERQKTEATRRLNDYDNQIQQLEAACQAQREKKEETEKRMKQIEEDSKNAEESANVDQKEMEELRKEIAELEISQNSIRAEIQKEEFENANIVGKQTKLEQKEIRDNRQIEKPSLLSTTLNNSLMSDETVYNEPSTSQQQQIDPFAQAKSNAIADPFAQVDPFANQGSFAAAFPSDPFAQGFPADAGFESTNANINKPPPPRPAPPKSSRTTPVNNDPFAPSQGAVQQTANFANFADFGSAFN</sequence>
<evidence type="ECO:0000256" key="1">
    <source>
        <dbReference type="SAM" id="MobiDB-lite"/>
    </source>
</evidence>
<evidence type="ECO:0000313" key="3">
    <source>
        <dbReference type="Proteomes" id="UP001152747"/>
    </source>
</evidence>
<name>A0A9P1IAI6_9PELO</name>
<reference evidence="2" key="1">
    <citation type="submission" date="2022-11" db="EMBL/GenBank/DDBJ databases">
        <authorList>
            <person name="Kikuchi T."/>
        </authorList>
    </citation>
    <scope>NUCLEOTIDE SEQUENCE</scope>
    <source>
        <strain evidence="2">PS1010</strain>
    </source>
</reference>
<comment type="caution">
    <text evidence="2">The sequence shown here is derived from an EMBL/GenBank/DDBJ whole genome shotgun (WGS) entry which is preliminary data.</text>
</comment>
<organism evidence="2 3">
    <name type="scientific">Caenorhabditis angaria</name>
    <dbReference type="NCBI Taxonomy" id="860376"/>
    <lineage>
        <taxon>Eukaryota</taxon>
        <taxon>Metazoa</taxon>
        <taxon>Ecdysozoa</taxon>
        <taxon>Nematoda</taxon>
        <taxon>Chromadorea</taxon>
        <taxon>Rhabditida</taxon>
        <taxon>Rhabditina</taxon>
        <taxon>Rhabditomorpha</taxon>
        <taxon>Rhabditoidea</taxon>
        <taxon>Rhabditidae</taxon>
        <taxon>Peloderinae</taxon>
        <taxon>Caenorhabditis</taxon>
    </lineage>
</organism>
<dbReference type="AlphaFoldDB" id="A0A9P1IAI6"/>
<protein>
    <submittedName>
        <fullName evidence="2">Uncharacterized protein</fullName>
    </submittedName>
</protein>
<dbReference type="EMBL" id="CANHGI010000002">
    <property type="protein sequence ID" value="CAI5441499.1"/>
    <property type="molecule type" value="Genomic_DNA"/>
</dbReference>
<keyword evidence="3" id="KW-1185">Reference proteome</keyword>
<proteinExistence type="predicted"/>
<dbReference type="SUPFAM" id="SSF57997">
    <property type="entry name" value="Tropomyosin"/>
    <property type="match status" value="1"/>
</dbReference>
<dbReference type="OrthoDB" id="524326at2759"/>
<dbReference type="Gene3D" id="1.20.5.170">
    <property type="match status" value="1"/>
</dbReference>
<feature type="region of interest" description="Disordered" evidence="1">
    <location>
        <begin position="301"/>
        <end position="346"/>
    </location>
</feature>
<feature type="compositionally biased region" description="Pro residues" evidence="1">
    <location>
        <begin position="318"/>
        <end position="327"/>
    </location>
</feature>
<evidence type="ECO:0000313" key="2">
    <source>
        <dbReference type="EMBL" id="CAI5441499.1"/>
    </source>
</evidence>
<accession>A0A9P1IAI6</accession>
<feature type="region of interest" description="Disordered" evidence="1">
    <location>
        <begin position="149"/>
        <end position="179"/>
    </location>
</feature>
<dbReference type="Proteomes" id="UP001152747">
    <property type="component" value="Unassembled WGS sequence"/>
</dbReference>
<feature type="compositionally biased region" description="Basic and acidic residues" evidence="1">
    <location>
        <begin position="150"/>
        <end position="179"/>
    </location>
</feature>
<gene>
    <name evidence="2" type="ORF">CAMP_LOCUS4136</name>
</gene>